<name>V7I7F5_9CLOT</name>
<gene>
    <name evidence="1" type="ORF">T472_0208010</name>
</gene>
<evidence type="ECO:0000313" key="2">
    <source>
        <dbReference type="Proteomes" id="UP000017747"/>
    </source>
</evidence>
<dbReference type="EMBL" id="AXUN02000153">
    <property type="protein sequence ID" value="ETA81159.1"/>
    <property type="molecule type" value="Genomic_DNA"/>
</dbReference>
<sequence length="81" mass="8509">MSAQRAEGAGVQTLPIVGGKADFLGLRVPGGLPVFERSEKAGSATTEALGPTSFRPRFCLPSNNPLWLFERKGPPLAGLSE</sequence>
<proteinExistence type="predicted"/>
<dbReference type="AlphaFoldDB" id="V7I7F5"/>
<keyword evidence="2" id="KW-1185">Reference proteome</keyword>
<organism evidence="1 2">
    <name type="scientific">Youngiibacter fragilis 232.1</name>
    <dbReference type="NCBI Taxonomy" id="994573"/>
    <lineage>
        <taxon>Bacteria</taxon>
        <taxon>Bacillati</taxon>
        <taxon>Bacillota</taxon>
        <taxon>Clostridia</taxon>
        <taxon>Eubacteriales</taxon>
        <taxon>Clostridiaceae</taxon>
        <taxon>Youngiibacter</taxon>
    </lineage>
</organism>
<accession>V7I7F5</accession>
<reference evidence="1 2" key="1">
    <citation type="journal article" date="2014" name="Genome Announc.">
        <title>Genome Sequence of Youngiibacter fragilis, the Type Strain of the Genus Youngiibacter.</title>
        <authorList>
            <person name="Wawrik C.B."/>
            <person name="Callaghan A.V."/>
            <person name="Stamps B.W."/>
            <person name="Wawrik B."/>
        </authorList>
    </citation>
    <scope>NUCLEOTIDE SEQUENCE [LARGE SCALE GENOMIC DNA]</scope>
    <source>
        <strain evidence="1 2">232.1</strain>
    </source>
</reference>
<comment type="caution">
    <text evidence="1">The sequence shown here is derived from an EMBL/GenBank/DDBJ whole genome shotgun (WGS) entry which is preliminary data.</text>
</comment>
<evidence type="ECO:0000313" key="1">
    <source>
        <dbReference type="EMBL" id="ETA81159.1"/>
    </source>
</evidence>
<dbReference type="Proteomes" id="UP000017747">
    <property type="component" value="Unassembled WGS sequence"/>
</dbReference>
<protein>
    <submittedName>
        <fullName evidence="1">Uncharacterized protein</fullName>
    </submittedName>
</protein>